<keyword evidence="3" id="KW-1185">Reference proteome</keyword>
<evidence type="ECO:0000313" key="3">
    <source>
        <dbReference type="Proteomes" id="UP000274756"/>
    </source>
</evidence>
<gene>
    <name evidence="1" type="ORF">DME_LOCUS312</name>
</gene>
<dbReference type="Gene3D" id="3.30.160.60">
    <property type="entry name" value="Classic Zinc Finger"/>
    <property type="match status" value="1"/>
</dbReference>
<name>A0A0N4U8R0_DRAME</name>
<organism evidence="2 4">
    <name type="scientific">Dracunculus medinensis</name>
    <name type="common">Guinea worm</name>
    <dbReference type="NCBI Taxonomy" id="318479"/>
    <lineage>
        <taxon>Eukaryota</taxon>
        <taxon>Metazoa</taxon>
        <taxon>Ecdysozoa</taxon>
        <taxon>Nematoda</taxon>
        <taxon>Chromadorea</taxon>
        <taxon>Rhabditida</taxon>
        <taxon>Spirurina</taxon>
        <taxon>Dracunculoidea</taxon>
        <taxon>Dracunculidae</taxon>
        <taxon>Dracunculus</taxon>
    </lineage>
</organism>
<dbReference type="Proteomes" id="UP000274756">
    <property type="component" value="Unassembled WGS sequence"/>
</dbReference>
<dbReference type="STRING" id="318479.A0A0N4U8R0"/>
<reference evidence="1 3" key="2">
    <citation type="submission" date="2018-11" db="EMBL/GenBank/DDBJ databases">
        <authorList>
            <consortium name="Pathogen Informatics"/>
        </authorList>
    </citation>
    <scope>NUCLEOTIDE SEQUENCE [LARGE SCALE GENOMIC DNA]</scope>
</reference>
<evidence type="ECO:0000313" key="2">
    <source>
        <dbReference type="Proteomes" id="UP000038040"/>
    </source>
</evidence>
<dbReference type="EMBL" id="UYYG01000002">
    <property type="protein sequence ID" value="VDN50339.1"/>
    <property type="molecule type" value="Genomic_DNA"/>
</dbReference>
<reference evidence="4" key="1">
    <citation type="submission" date="2017-02" db="UniProtKB">
        <authorList>
            <consortium name="WormBaseParasite"/>
        </authorList>
    </citation>
    <scope>IDENTIFICATION</scope>
</reference>
<sequence>MSSGRFTTFKPLFIDFWLLMWDETAIKMKIRAALEDPTITNDFLTKVLLKLLQSFTSEERLRSHSFEHSSLGECAYCNQNFGQDLQRLLNHLDSHHNYTKTALHCQNCPKSFRFISDLQNHKCIGQDATNPMLHATENFFRTFSESYTPIFQQSLPRISYQCPLCPKVK</sequence>
<proteinExistence type="predicted"/>
<dbReference type="AlphaFoldDB" id="A0A0N4U8R0"/>
<dbReference type="WBParaSite" id="DME_0000344601-mRNA-1">
    <property type="protein sequence ID" value="DME_0000344601-mRNA-1"/>
    <property type="gene ID" value="DME_0000344601"/>
</dbReference>
<dbReference type="Proteomes" id="UP000038040">
    <property type="component" value="Unplaced"/>
</dbReference>
<evidence type="ECO:0000313" key="4">
    <source>
        <dbReference type="WBParaSite" id="DME_0000344601-mRNA-1"/>
    </source>
</evidence>
<protein>
    <submittedName>
        <fullName evidence="4">C2H2-type domain-containing protein</fullName>
    </submittedName>
</protein>
<evidence type="ECO:0000313" key="1">
    <source>
        <dbReference type="EMBL" id="VDN50339.1"/>
    </source>
</evidence>
<accession>A0A0N4U8R0</accession>